<organism evidence="1 2">
    <name type="scientific">Paenibacillus baimaensis</name>
    <dbReference type="NCBI Taxonomy" id="2982185"/>
    <lineage>
        <taxon>Bacteria</taxon>
        <taxon>Bacillati</taxon>
        <taxon>Bacillota</taxon>
        <taxon>Bacilli</taxon>
        <taxon>Bacillales</taxon>
        <taxon>Paenibacillaceae</taxon>
        <taxon>Paenibacillus</taxon>
    </lineage>
</organism>
<name>A0ABT2UQ14_9BACL</name>
<protein>
    <submittedName>
        <fullName evidence="1">Uncharacterized protein</fullName>
    </submittedName>
</protein>
<evidence type="ECO:0000313" key="2">
    <source>
        <dbReference type="Proteomes" id="UP001652445"/>
    </source>
</evidence>
<keyword evidence="2" id="KW-1185">Reference proteome</keyword>
<sequence length="117" mass="13471">MRNKSSYSRKANLSMVISEFELPPMQDLLIIGKQAPVGPEAVMRMAEALSPEQFTVLKIDHPKVEGILIRRSLLEMMDQQLLLEIIMEEADCMVNECMVLRAELKFTMFVEREVELN</sequence>
<dbReference type="Proteomes" id="UP001652445">
    <property type="component" value="Unassembled WGS sequence"/>
</dbReference>
<proteinExistence type="predicted"/>
<evidence type="ECO:0000313" key="1">
    <source>
        <dbReference type="EMBL" id="MCU6796735.1"/>
    </source>
</evidence>
<comment type="caution">
    <text evidence="1">The sequence shown here is derived from an EMBL/GenBank/DDBJ whole genome shotgun (WGS) entry which is preliminary data.</text>
</comment>
<accession>A0ABT2UQ14</accession>
<dbReference type="RefSeq" id="WP_076232302.1">
    <property type="nucleotide sequence ID" value="NZ_JAOQIO010000107.1"/>
</dbReference>
<dbReference type="EMBL" id="JAOQIO010000107">
    <property type="protein sequence ID" value="MCU6796735.1"/>
    <property type="molecule type" value="Genomic_DNA"/>
</dbReference>
<gene>
    <name evidence="1" type="ORF">OB236_31875</name>
</gene>
<reference evidence="1 2" key="1">
    <citation type="submission" date="2022-09" db="EMBL/GenBank/DDBJ databases">
        <authorList>
            <person name="Han X.L."/>
            <person name="Wang Q."/>
            <person name="Lu T."/>
        </authorList>
    </citation>
    <scope>NUCLEOTIDE SEQUENCE [LARGE SCALE GENOMIC DNA]</scope>
    <source>
        <strain evidence="1 2">WQ 127069</strain>
    </source>
</reference>